<evidence type="ECO:0000313" key="6">
    <source>
        <dbReference type="Proteomes" id="UP000596977"/>
    </source>
</evidence>
<gene>
    <name evidence="5" type="ORF">GCM10011499_25150</name>
</gene>
<evidence type="ECO:0000256" key="3">
    <source>
        <dbReference type="ARBA" id="ARBA00022833"/>
    </source>
</evidence>
<dbReference type="GO" id="GO:0016846">
    <property type="term" value="F:carbon-sulfur lyase activity"/>
    <property type="evidence" value="ECO:0007669"/>
    <property type="project" value="InterPro"/>
</dbReference>
<sequence length="133" mass="14561">MTKAYSGSCHCGSVRFKAEVDLAQGTSRCNCSICTKSRFWKAVIASDAFTLTAGEDQIGQYRFGSETIIHCFCTRCGVKPFGRVEMGEHGSFVAINVACLDQLSPEDFSALPIAYENGREDDWDNAPIPTAYL</sequence>
<name>A0A916REC4_9HYPH</name>
<dbReference type="OrthoDB" id="9805575at2"/>
<dbReference type="InterPro" id="IPR011057">
    <property type="entry name" value="Mss4-like_sf"/>
</dbReference>
<keyword evidence="2" id="KW-0479">Metal-binding</keyword>
<dbReference type="GO" id="GO:0046872">
    <property type="term" value="F:metal ion binding"/>
    <property type="evidence" value="ECO:0007669"/>
    <property type="project" value="UniProtKB-KW"/>
</dbReference>
<dbReference type="RefSeq" id="WP_127071999.1">
    <property type="nucleotide sequence ID" value="NZ_BMKB01000004.1"/>
</dbReference>
<dbReference type="AlphaFoldDB" id="A0A916REC4"/>
<dbReference type="InterPro" id="IPR052355">
    <property type="entry name" value="CENP-V-like"/>
</dbReference>
<dbReference type="EMBL" id="BMKB01000004">
    <property type="protein sequence ID" value="GGA53998.1"/>
    <property type="molecule type" value="Genomic_DNA"/>
</dbReference>
<organism evidence="5 6">
    <name type="scientific">Pelagibacterium lentulum</name>
    <dbReference type="NCBI Taxonomy" id="2029865"/>
    <lineage>
        <taxon>Bacteria</taxon>
        <taxon>Pseudomonadati</taxon>
        <taxon>Pseudomonadota</taxon>
        <taxon>Alphaproteobacteria</taxon>
        <taxon>Hyphomicrobiales</taxon>
        <taxon>Devosiaceae</taxon>
        <taxon>Pelagibacterium</taxon>
    </lineage>
</organism>
<dbReference type="Pfam" id="PF04828">
    <property type="entry name" value="GFA"/>
    <property type="match status" value="1"/>
</dbReference>
<evidence type="ECO:0000256" key="2">
    <source>
        <dbReference type="ARBA" id="ARBA00022723"/>
    </source>
</evidence>
<evidence type="ECO:0000313" key="5">
    <source>
        <dbReference type="EMBL" id="GGA53998.1"/>
    </source>
</evidence>
<dbReference type="InterPro" id="IPR006913">
    <property type="entry name" value="CENP-V/GFA"/>
</dbReference>
<protein>
    <submittedName>
        <fullName evidence="5">Aldehyde-activating protein</fullName>
    </submittedName>
</protein>
<keyword evidence="3" id="KW-0862">Zinc</keyword>
<keyword evidence="6" id="KW-1185">Reference proteome</keyword>
<accession>A0A916REC4</accession>
<dbReference type="Gene3D" id="2.170.150.70">
    <property type="match status" value="1"/>
</dbReference>
<dbReference type="PANTHER" id="PTHR28620">
    <property type="entry name" value="CENTROMERE PROTEIN V"/>
    <property type="match status" value="1"/>
</dbReference>
<comment type="similarity">
    <text evidence="1">Belongs to the Gfa family.</text>
</comment>
<proteinExistence type="inferred from homology"/>
<evidence type="ECO:0000259" key="4">
    <source>
        <dbReference type="PROSITE" id="PS51891"/>
    </source>
</evidence>
<feature type="domain" description="CENP-V/GFA" evidence="4">
    <location>
        <begin position="5"/>
        <end position="124"/>
    </location>
</feature>
<evidence type="ECO:0000256" key="1">
    <source>
        <dbReference type="ARBA" id="ARBA00005495"/>
    </source>
</evidence>
<reference evidence="5 6" key="1">
    <citation type="journal article" date="2014" name="Int. J. Syst. Evol. Microbiol.">
        <title>Complete genome sequence of Corynebacterium casei LMG S-19264T (=DSM 44701T), isolated from a smear-ripened cheese.</title>
        <authorList>
            <consortium name="US DOE Joint Genome Institute (JGI-PGF)"/>
            <person name="Walter F."/>
            <person name="Albersmeier A."/>
            <person name="Kalinowski J."/>
            <person name="Ruckert C."/>
        </authorList>
    </citation>
    <scope>NUCLEOTIDE SEQUENCE [LARGE SCALE GENOMIC DNA]</scope>
    <source>
        <strain evidence="5 6">CGMCC 1.15896</strain>
    </source>
</reference>
<dbReference type="PANTHER" id="PTHR28620:SF1">
    <property type="entry name" value="CENP-V_GFA DOMAIN-CONTAINING PROTEIN"/>
    <property type="match status" value="1"/>
</dbReference>
<comment type="caution">
    <text evidence="5">The sequence shown here is derived from an EMBL/GenBank/DDBJ whole genome shotgun (WGS) entry which is preliminary data.</text>
</comment>
<dbReference type="PROSITE" id="PS51891">
    <property type="entry name" value="CENP_V_GFA"/>
    <property type="match status" value="1"/>
</dbReference>
<dbReference type="Proteomes" id="UP000596977">
    <property type="component" value="Unassembled WGS sequence"/>
</dbReference>
<dbReference type="SUPFAM" id="SSF51316">
    <property type="entry name" value="Mss4-like"/>
    <property type="match status" value="1"/>
</dbReference>